<evidence type="ECO:0000313" key="3">
    <source>
        <dbReference type="Proteomes" id="UP000324832"/>
    </source>
</evidence>
<keyword evidence="1" id="KW-0732">Signal</keyword>
<sequence length="190" mass="22091">MTAQYNFLKVVLILCIATTLLAFREDAAQEFIQHVLRVPNPDRVLNTVLGRLERNKQALPGRDKQRHVLPEYTESVEASREREMRHLGAQKHYPICHLERKIQRLNTNVYEYRPAYYEEVKCTTSLTEDAAATNDICSSLGFSCVQWNKTIHLTRREYTSDCWETMTMVIPAGCECMWPVHRLGDISHHV</sequence>
<organism evidence="2 3">
    <name type="scientific">Leptidea sinapis</name>
    <dbReference type="NCBI Taxonomy" id="189913"/>
    <lineage>
        <taxon>Eukaryota</taxon>
        <taxon>Metazoa</taxon>
        <taxon>Ecdysozoa</taxon>
        <taxon>Arthropoda</taxon>
        <taxon>Hexapoda</taxon>
        <taxon>Insecta</taxon>
        <taxon>Pterygota</taxon>
        <taxon>Neoptera</taxon>
        <taxon>Endopterygota</taxon>
        <taxon>Lepidoptera</taxon>
        <taxon>Glossata</taxon>
        <taxon>Ditrysia</taxon>
        <taxon>Papilionoidea</taxon>
        <taxon>Pieridae</taxon>
        <taxon>Dismorphiinae</taxon>
        <taxon>Leptidea</taxon>
    </lineage>
</organism>
<proteinExistence type="predicted"/>
<dbReference type="EMBL" id="FZQP02005088">
    <property type="protein sequence ID" value="VVD00955.1"/>
    <property type="molecule type" value="Genomic_DNA"/>
</dbReference>
<gene>
    <name evidence="2" type="ORF">LSINAPIS_LOCUS11489</name>
</gene>
<feature type="chain" id="PRO_5022975760" description="Spaetzle domain-containing protein" evidence="1">
    <location>
        <begin position="23"/>
        <end position="190"/>
    </location>
</feature>
<protein>
    <recommendedName>
        <fullName evidence="4">Spaetzle domain-containing protein</fullName>
    </recommendedName>
</protein>
<evidence type="ECO:0008006" key="4">
    <source>
        <dbReference type="Google" id="ProtNLM"/>
    </source>
</evidence>
<dbReference type="AlphaFoldDB" id="A0A5E4QTA4"/>
<keyword evidence="3" id="KW-1185">Reference proteome</keyword>
<feature type="signal peptide" evidence="1">
    <location>
        <begin position="1"/>
        <end position="22"/>
    </location>
</feature>
<accession>A0A5E4QTA4</accession>
<evidence type="ECO:0000313" key="2">
    <source>
        <dbReference type="EMBL" id="VVD00955.1"/>
    </source>
</evidence>
<dbReference type="Proteomes" id="UP000324832">
    <property type="component" value="Unassembled WGS sequence"/>
</dbReference>
<evidence type="ECO:0000256" key="1">
    <source>
        <dbReference type="SAM" id="SignalP"/>
    </source>
</evidence>
<name>A0A5E4QTA4_9NEOP</name>
<reference evidence="2 3" key="1">
    <citation type="submission" date="2017-07" db="EMBL/GenBank/DDBJ databases">
        <authorList>
            <person name="Talla V."/>
            <person name="Backstrom N."/>
        </authorList>
    </citation>
    <scope>NUCLEOTIDE SEQUENCE [LARGE SCALE GENOMIC DNA]</scope>
</reference>